<dbReference type="Proteomes" id="UP000016936">
    <property type="component" value="Unassembled WGS sequence"/>
</dbReference>
<feature type="region of interest" description="Disordered" evidence="1">
    <location>
        <begin position="27"/>
        <end position="51"/>
    </location>
</feature>
<dbReference type="OrthoDB" id="4357141at2759"/>
<evidence type="ECO:0000313" key="3">
    <source>
        <dbReference type="Proteomes" id="UP000016936"/>
    </source>
</evidence>
<organism evidence="2 3">
    <name type="scientific">Cochliobolus heterostrophus (strain C5 / ATCC 48332 / race O)</name>
    <name type="common">Southern corn leaf blight fungus</name>
    <name type="synonym">Bipolaris maydis</name>
    <dbReference type="NCBI Taxonomy" id="701091"/>
    <lineage>
        <taxon>Eukaryota</taxon>
        <taxon>Fungi</taxon>
        <taxon>Dikarya</taxon>
        <taxon>Ascomycota</taxon>
        <taxon>Pezizomycotina</taxon>
        <taxon>Dothideomycetes</taxon>
        <taxon>Pleosporomycetidae</taxon>
        <taxon>Pleosporales</taxon>
        <taxon>Pleosporineae</taxon>
        <taxon>Pleosporaceae</taxon>
        <taxon>Bipolaris</taxon>
    </lineage>
</organism>
<reference evidence="2 3" key="1">
    <citation type="journal article" date="2012" name="PLoS Pathog.">
        <title>Diverse lifestyles and strategies of plant pathogenesis encoded in the genomes of eighteen Dothideomycetes fungi.</title>
        <authorList>
            <person name="Ohm R.A."/>
            <person name="Feau N."/>
            <person name="Henrissat B."/>
            <person name="Schoch C.L."/>
            <person name="Horwitz B.A."/>
            <person name="Barry K.W."/>
            <person name="Condon B.J."/>
            <person name="Copeland A.C."/>
            <person name="Dhillon B."/>
            <person name="Glaser F."/>
            <person name="Hesse C.N."/>
            <person name="Kosti I."/>
            <person name="LaButti K."/>
            <person name="Lindquist E.A."/>
            <person name="Lucas S."/>
            <person name="Salamov A.A."/>
            <person name="Bradshaw R.E."/>
            <person name="Ciuffetti L."/>
            <person name="Hamelin R.C."/>
            <person name="Kema G.H.J."/>
            <person name="Lawrence C."/>
            <person name="Scott J.A."/>
            <person name="Spatafora J.W."/>
            <person name="Turgeon B.G."/>
            <person name="de Wit P.J.G.M."/>
            <person name="Zhong S."/>
            <person name="Goodwin S.B."/>
            <person name="Grigoriev I.V."/>
        </authorList>
    </citation>
    <scope>NUCLEOTIDE SEQUENCE [LARGE SCALE GENOMIC DNA]</scope>
    <source>
        <strain evidence="3">C5 / ATCC 48332 / race O</strain>
    </source>
</reference>
<reference evidence="3" key="2">
    <citation type="journal article" date="2013" name="PLoS Genet.">
        <title>Comparative genome structure, secondary metabolite, and effector coding capacity across Cochliobolus pathogens.</title>
        <authorList>
            <person name="Condon B.J."/>
            <person name="Leng Y."/>
            <person name="Wu D."/>
            <person name="Bushley K.E."/>
            <person name="Ohm R.A."/>
            <person name="Otillar R."/>
            <person name="Martin J."/>
            <person name="Schackwitz W."/>
            <person name="Grimwood J."/>
            <person name="MohdZainudin N."/>
            <person name="Xue C."/>
            <person name="Wang R."/>
            <person name="Manning V.A."/>
            <person name="Dhillon B."/>
            <person name="Tu Z.J."/>
            <person name="Steffenson B.J."/>
            <person name="Salamov A."/>
            <person name="Sun H."/>
            <person name="Lowry S."/>
            <person name="LaButti K."/>
            <person name="Han J."/>
            <person name="Copeland A."/>
            <person name="Lindquist E."/>
            <person name="Barry K."/>
            <person name="Schmutz J."/>
            <person name="Baker S.E."/>
            <person name="Ciuffetti L.M."/>
            <person name="Grigoriev I.V."/>
            <person name="Zhong S."/>
            <person name="Turgeon B.G."/>
        </authorList>
    </citation>
    <scope>NUCLEOTIDE SEQUENCE [LARGE SCALE GENOMIC DNA]</scope>
    <source>
        <strain evidence="3">C5 / ATCC 48332 / race O</strain>
    </source>
</reference>
<dbReference type="HOGENOM" id="CLU_2729062_0_0_1"/>
<gene>
    <name evidence="2" type="ORF">COCHEDRAFT_1110254</name>
</gene>
<keyword evidence="3" id="KW-1185">Reference proteome</keyword>
<name>M2TPX3_COCH5</name>
<evidence type="ECO:0000256" key="1">
    <source>
        <dbReference type="SAM" id="MobiDB-lite"/>
    </source>
</evidence>
<dbReference type="EMBL" id="KB445580">
    <property type="protein sequence ID" value="EMD88614.1"/>
    <property type="molecule type" value="Genomic_DNA"/>
</dbReference>
<dbReference type="AlphaFoldDB" id="M2TPX3"/>
<sequence>RSTRSIVLGKAKVISFEDLEEARAKRAEKQEKASAANVPKKRERKPKSSAAVQSLAIAVSPLLTAATSFTPT</sequence>
<accession>M2TPX3</accession>
<feature type="non-terminal residue" evidence="2">
    <location>
        <position position="1"/>
    </location>
</feature>
<proteinExistence type="predicted"/>
<protein>
    <submittedName>
        <fullName evidence="2">Uncharacterized protein</fullName>
    </submittedName>
</protein>
<evidence type="ECO:0000313" key="2">
    <source>
        <dbReference type="EMBL" id="EMD88614.1"/>
    </source>
</evidence>